<evidence type="ECO:0000256" key="11">
    <source>
        <dbReference type="RuleBase" id="RU000682"/>
    </source>
</evidence>
<evidence type="ECO:0000256" key="4">
    <source>
        <dbReference type="ARBA" id="ARBA00022833"/>
    </source>
</evidence>
<dbReference type="SUPFAM" id="SSF46689">
    <property type="entry name" value="Homeodomain-like"/>
    <property type="match status" value="1"/>
</dbReference>
<keyword evidence="3" id="KW-0677">Repeat</keyword>
<dbReference type="SMART" id="SM00389">
    <property type="entry name" value="HOX"/>
    <property type="match status" value="1"/>
</dbReference>
<evidence type="ECO:0000256" key="7">
    <source>
        <dbReference type="ARBA" id="ARBA00023155"/>
    </source>
</evidence>
<dbReference type="InterPro" id="IPR050453">
    <property type="entry name" value="LIM_Homeobox_TF"/>
</dbReference>
<dbReference type="CDD" id="cd09375">
    <property type="entry name" value="LIM2_Lhx1_Lhx5"/>
    <property type="match status" value="1"/>
</dbReference>
<dbReference type="PROSITE" id="PS50071">
    <property type="entry name" value="HOMEOBOX_2"/>
    <property type="match status" value="1"/>
</dbReference>
<proteinExistence type="predicted"/>
<dbReference type="GO" id="GO:0008270">
    <property type="term" value="F:zinc ion binding"/>
    <property type="evidence" value="ECO:0007669"/>
    <property type="project" value="InterPro"/>
</dbReference>
<feature type="domain" description="Homeobox" evidence="14">
    <location>
        <begin position="227"/>
        <end position="287"/>
    </location>
</feature>
<evidence type="ECO:0000256" key="2">
    <source>
        <dbReference type="ARBA" id="ARBA00022723"/>
    </source>
</evidence>
<evidence type="ECO:0000256" key="1">
    <source>
        <dbReference type="ARBA" id="ARBA00004123"/>
    </source>
</evidence>
<accession>A0A0K2U5U2</accession>
<feature type="compositionally biased region" description="Low complexity" evidence="12">
    <location>
        <begin position="416"/>
        <end position="446"/>
    </location>
</feature>
<feature type="compositionally biased region" description="Low complexity" evidence="12">
    <location>
        <begin position="159"/>
        <end position="172"/>
    </location>
</feature>
<feature type="compositionally biased region" description="Low complexity" evidence="12">
    <location>
        <begin position="513"/>
        <end position="533"/>
    </location>
</feature>
<keyword evidence="4 10" id="KW-0862">Zinc</keyword>
<dbReference type="PROSITE" id="PS00478">
    <property type="entry name" value="LIM_DOMAIN_1"/>
    <property type="match status" value="2"/>
</dbReference>
<keyword evidence="2 10" id="KW-0479">Metal-binding</keyword>
<dbReference type="PANTHER" id="PTHR24208">
    <property type="entry name" value="LIM/HOMEOBOX PROTEIN LHX"/>
    <property type="match status" value="1"/>
</dbReference>
<dbReference type="PANTHER" id="PTHR24208:SF105">
    <property type="entry name" value="DLIM1"/>
    <property type="match status" value="1"/>
</dbReference>
<dbReference type="InterPro" id="IPR001781">
    <property type="entry name" value="Znf_LIM"/>
</dbReference>
<comment type="subcellular location">
    <subcellularLocation>
        <location evidence="1 9 11">Nucleus</location>
    </subcellularLocation>
</comment>
<dbReference type="SMART" id="SM00132">
    <property type="entry name" value="LIM"/>
    <property type="match status" value="2"/>
</dbReference>
<keyword evidence="8 9" id="KW-0539">Nucleus</keyword>
<reference evidence="15" key="1">
    <citation type="submission" date="2014-05" db="EMBL/GenBank/DDBJ databases">
        <authorList>
            <person name="Chronopoulou M."/>
        </authorList>
    </citation>
    <scope>NUCLEOTIDE SEQUENCE</scope>
    <source>
        <tissue evidence="15">Whole organism</tissue>
    </source>
</reference>
<dbReference type="InterPro" id="IPR009057">
    <property type="entry name" value="Homeodomain-like_sf"/>
</dbReference>
<dbReference type="FunFam" id="1.10.10.60:FF:000075">
    <property type="entry name" value="LIM/homeobox protein Lhx1"/>
    <property type="match status" value="1"/>
</dbReference>
<dbReference type="PROSITE" id="PS50023">
    <property type="entry name" value="LIM_DOMAIN_2"/>
    <property type="match status" value="2"/>
</dbReference>
<dbReference type="PROSITE" id="PS00027">
    <property type="entry name" value="HOMEOBOX_1"/>
    <property type="match status" value="1"/>
</dbReference>
<dbReference type="GO" id="GO:0000977">
    <property type="term" value="F:RNA polymerase II transcription regulatory region sequence-specific DNA binding"/>
    <property type="evidence" value="ECO:0007669"/>
    <property type="project" value="TreeGrafter"/>
</dbReference>
<dbReference type="Pfam" id="PF00412">
    <property type="entry name" value="LIM"/>
    <property type="match status" value="2"/>
</dbReference>
<evidence type="ECO:0000313" key="15">
    <source>
        <dbReference type="EMBL" id="CDW33395.1"/>
    </source>
</evidence>
<evidence type="ECO:0000256" key="8">
    <source>
        <dbReference type="ARBA" id="ARBA00023242"/>
    </source>
</evidence>
<dbReference type="Gene3D" id="1.10.10.60">
    <property type="entry name" value="Homeodomain-like"/>
    <property type="match status" value="1"/>
</dbReference>
<dbReference type="GO" id="GO:0030182">
    <property type="term" value="P:neuron differentiation"/>
    <property type="evidence" value="ECO:0007669"/>
    <property type="project" value="TreeGrafter"/>
</dbReference>
<feature type="compositionally biased region" description="Pro residues" evidence="12">
    <location>
        <begin position="393"/>
        <end position="415"/>
    </location>
</feature>
<feature type="region of interest" description="Disordered" evidence="12">
    <location>
        <begin position="283"/>
        <end position="302"/>
    </location>
</feature>
<feature type="DNA-binding region" description="Homeobox" evidence="9">
    <location>
        <begin position="229"/>
        <end position="288"/>
    </location>
</feature>
<feature type="domain" description="LIM zinc-binding" evidence="13">
    <location>
        <begin position="64"/>
        <end position="127"/>
    </location>
</feature>
<gene>
    <name evidence="15" type="primary">LHX1</name>
</gene>
<dbReference type="GO" id="GO:0000981">
    <property type="term" value="F:DNA-binding transcription factor activity, RNA polymerase II-specific"/>
    <property type="evidence" value="ECO:0007669"/>
    <property type="project" value="InterPro"/>
</dbReference>
<protein>
    <submittedName>
        <fullName evidence="15">LIM homeobox 1 [Dasypus novemcinctus]</fullName>
    </submittedName>
</protein>
<evidence type="ECO:0000256" key="6">
    <source>
        <dbReference type="ARBA" id="ARBA00023125"/>
    </source>
</evidence>
<evidence type="ECO:0000256" key="5">
    <source>
        <dbReference type="ARBA" id="ARBA00023038"/>
    </source>
</evidence>
<feature type="compositionally biased region" description="Low complexity" evidence="12">
    <location>
        <begin position="181"/>
        <end position="195"/>
    </location>
</feature>
<dbReference type="GO" id="GO:0005634">
    <property type="term" value="C:nucleus"/>
    <property type="evidence" value="ECO:0007669"/>
    <property type="project" value="UniProtKB-SubCell"/>
</dbReference>
<dbReference type="OrthoDB" id="10068367at2759"/>
<feature type="compositionally biased region" description="Polar residues" evidence="12">
    <location>
        <begin position="447"/>
        <end position="457"/>
    </location>
</feature>
<feature type="region of interest" description="Disordered" evidence="12">
    <location>
        <begin position="144"/>
        <end position="232"/>
    </location>
</feature>
<name>A0A0K2U5U2_LEPSM</name>
<dbReference type="EMBL" id="HACA01016034">
    <property type="protein sequence ID" value="CDW33395.1"/>
    <property type="molecule type" value="Transcribed_RNA"/>
</dbReference>
<evidence type="ECO:0000256" key="3">
    <source>
        <dbReference type="ARBA" id="ARBA00022737"/>
    </source>
</evidence>
<evidence type="ECO:0000259" key="14">
    <source>
        <dbReference type="PROSITE" id="PS50071"/>
    </source>
</evidence>
<dbReference type="InterPro" id="IPR017970">
    <property type="entry name" value="Homeobox_CS"/>
</dbReference>
<evidence type="ECO:0000256" key="10">
    <source>
        <dbReference type="PROSITE-ProRule" id="PRU00125"/>
    </source>
</evidence>
<keyword evidence="6 9" id="KW-0238">DNA-binding</keyword>
<dbReference type="InterPro" id="IPR001356">
    <property type="entry name" value="HD"/>
</dbReference>
<dbReference type="AlphaFoldDB" id="A0A0K2U5U2"/>
<feature type="domain" description="LIM zinc-binding" evidence="13">
    <location>
        <begin position="4"/>
        <end position="63"/>
    </location>
</feature>
<evidence type="ECO:0000259" key="13">
    <source>
        <dbReference type="PROSITE" id="PS50023"/>
    </source>
</evidence>
<organism evidence="15">
    <name type="scientific">Lepeophtheirus salmonis</name>
    <name type="common">Salmon louse</name>
    <name type="synonym">Caligus salmonis</name>
    <dbReference type="NCBI Taxonomy" id="72036"/>
    <lineage>
        <taxon>Eukaryota</taxon>
        <taxon>Metazoa</taxon>
        <taxon>Ecdysozoa</taxon>
        <taxon>Arthropoda</taxon>
        <taxon>Crustacea</taxon>
        <taxon>Multicrustacea</taxon>
        <taxon>Hexanauplia</taxon>
        <taxon>Copepoda</taxon>
        <taxon>Siphonostomatoida</taxon>
        <taxon>Caligidae</taxon>
        <taxon>Lepeophtheirus</taxon>
    </lineage>
</organism>
<dbReference type="SUPFAM" id="SSF57716">
    <property type="entry name" value="Glucocorticoid receptor-like (DNA-binding domain)"/>
    <property type="match status" value="2"/>
</dbReference>
<dbReference type="Gene3D" id="2.10.110.10">
    <property type="entry name" value="Cysteine Rich Protein"/>
    <property type="match status" value="2"/>
</dbReference>
<feature type="region of interest" description="Disordered" evidence="12">
    <location>
        <begin position="385"/>
        <end position="533"/>
    </location>
</feature>
<dbReference type="InterPro" id="IPR049619">
    <property type="entry name" value="Lhx1/5_LIM2"/>
</dbReference>
<evidence type="ECO:0000256" key="9">
    <source>
        <dbReference type="PROSITE-ProRule" id="PRU00108"/>
    </source>
</evidence>
<evidence type="ECO:0000256" key="12">
    <source>
        <dbReference type="SAM" id="MobiDB-lite"/>
    </source>
</evidence>
<dbReference type="Pfam" id="PF00046">
    <property type="entry name" value="Homeodomain"/>
    <property type="match status" value="1"/>
</dbReference>
<sequence>MMNTECAGCYRPILDRFLLYFLDKTWHSNCVKCQCCRKLLDEKCFYKEGKIYCHEDFYRCFGTKCGGCGDGIHPTDFVRKARNKVYHLHCFTCSLCSKQLSTGEVLYLSPGDDSFVCKDDYLKSHQDMLFSDEEEDVDESIPIPGLVGHPTPPHSTPGSDTLSTHSLTPTPSIKMENNNHSLGLLLDPSGGDSLDYGPYKDNDSESIDDGDKECDSKSLLDDDGPGGKRRGPRTTIKAKQLEVLKTAFSQTPKPTRHIREQLAKETGLTMRVIQVWFQNKRSKERRMKQMTSGMVPGRGFFPGKGGRRGFPLLSDEFGYFPHDKGFHDFSYSNYPPPSHLPPHSGDFFPGPPPPTLGCPSGGFLGSGSTGKSPNSIYREHHYLIVGPPGMDQPLPPMHGPIGPPSNGPPINPPPVNSSQSPASSPNNNNNIKYTSSSSSSNNTNPSDFGSNGANPSSVVLGPGGEGSGKMDSVSGSSQDYILPHHHPLGPASSGESVNNSGGGIMASNRPSPEFQSSGEQSNNNNSNSEQIVW</sequence>
<keyword evidence="7 9" id="KW-0371">Homeobox</keyword>
<keyword evidence="5 10" id="KW-0440">LIM domain</keyword>
<dbReference type="CDD" id="cd00086">
    <property type="entry name" value="homeodomain"/>
    <property type="match status" value="1"/>
</dbReference>